<organism evidence="1 2">
    <name type="scientific">Baudoinia panamericana (strain UAMH 10762)</name>
    <name type="common">Angels' share fungus</name>
    <name type="synonym">Baudoinia compniacensis (strain UAMH 10762)</name>
    <dbReference type="NCBI Taxonomy" id="717646"/>
    <lineage>
        <taxon>Eukaryota</taxon>
        <taxon>Fungi</taxon>
        <taxon>Dikarya</taxon>
        <taxon>Ascomycota</taxon>
        <taxon>Pezizomycotina</taxon>
        <taxon>Dothideomycetes</taxon>
        <taxon>Dothideomycetidae</taxon>
        <taxon>Mycosphaerellales</taxon>
        <taxon>Teratosphaeriaceae</taxon>
        <taxon>Baudoinia</taxon>
    </lineage>
</organism>
<dbReference type="GeneID" id="19112213"/>
<name>M2NBX8_BAUPA</name>
<reference evidence="1 2" key="1">
    <citation type="journal article" date="2012" name="PLoS Pathog.">
        <title>Diverse lifestyles and strategies of plant pathogenesis encoded in the genomes of eighteen Dothideomycetes fungi.</title>
        <authorList>
            <person name="Ohm R.A."/>
            <person name="Feau N."/>
            <person name="Henrissat B."/>
            <person name="Schoch C.L."/>
            <person name="Horwitz B.A."/>
            <person name="Barry K.W."/>
            <person name="Condon B.J."/>
            <person name="Copeland A.C."/>
            <person name="Dhillon B."/>
            <person name="Glaser F."/>
            <person name="Hesse C.N."/>
            <person name="Kosti I."/>
            <person name="LaButti K."/>
            <person name="Lindquist E.A."/>
            <person name="Lucas S."/>
            <person name="Salamov A.A."/>
            <person name="Bradshaw R.E."/>
            <person name="Ciuffetti L."/>
            <person name="Hamelin R.C."/>
            <person name="Kema G.H.J."/>
            <person name="Lawrence C."/>
            <person name="Scott J.A."/>
            <person name="Spatafora J.W."/>
            <person name="Turgeon B.G."/>
            <person name="de Wit P.J.G.M."/>
            <person name="Zhong S."/>
            <person name="Goodwin S.B."/>
            <person name="Grigoriev I.V."/>
        </authorList>
    </citation>
    <scope>NUCLEOTIDE SEQUENCE [LARGE SCALE GENOMIC DNA]</scope>
    <source>
        <strain evidence="1 2">UAMH 10762</strain>
    </source>
</reference>
<sequence length="101" mass="11059">MATRLLVVCDRNSTLKMRWLSHSLPWRRMSSRGHAYAALYTHTSRAVGPVDAAVVLSRPMEFGPTSLPLALTAEACSAERFIVPSRKLSLADMNASACGLR</sequence>
<evidence type="ECO:0000313" key="2">
    <source>
        <dbReference type="Proteomes" id="UP000011761"/>
    </source>
</evidence>
<protein>
    <submittedName>
        <fullName evidence="1">Uncharacterized protein</fullName>
    </submittedName>
</protein>
<accession>M2NBX8</accession>
<dbReference type="EMBL" id="KB445555">
    <property type="protein sequence ID" value="EMC96395.1"/>
    <property type="molecule type" value="Genomic_DNA"/>
</dbReference>
<dbReference type="KEGG" id="bcom:BAUCODRAFT_33722"/>
<evidence type="ECO:0000313" key="1">
    <source>
        <dbReference type="EMBL" id="EMC96395.1"/>
    </source>
</evidence>
<proteinExistence type="predicted"/>
<dbReference type="Proteomes" id="UP000011761">
    <property type="component" value="Unassembled WGS sequence"/>
</dbReference>
<keyword evidence="2" id="KW-1185">Reference proteome</keyword>
<dbReference type="HOGENOM" id="CLU_2291173_0_0_1"/>
<dbReference type="AlphaFoldDB" id="M2NBX8"/>
<dbReference type="RefSeq" id="XP_007676068.1">
    <property type="nucleotide sequence ID" value="XM_007677878.1"/>
</dbReference>
<gene>
    <name evidence="1" type="ORF">BAUCODRAFT_33722</name>
</gene>